<name>A0A8J4I2Z7_SPHME</name>
<dbReference type="SUPFAM" id="SSF57863">
    <property type="entry name" value="ArfGap/RecO-like zinc finger"/>
    <property type="match status" value="1"/>
</dbReference>
<evidence type="ECO:0000256" key="3">
    <source>
        <dbReference type="ARBA" id="ARBA00022771"/>
    </source>
</evidence>
<dbReference type="Proteomes" id="UP000785099">
    <property type="component" value="Unassembled WGS sequence"/>
</dbReference>
<keyword evidence="4" id="KW-0862">Zinc</keyword>
<feature type="non-terminal residue" evidence="8">
    <location>
        <position position="1"/>
    </location>
</feature>
<evidence type="ECO:0000256" key="5">
    <source>
        <dbReference type="PROSITE-ProRule" id="PRU00288"/>
    </source>
</evidence>
<evidence type="ECO:0000256" key="4">
    <source>
        <dbReference type="ARBA" id="ARBA00022833"/>
    </source>
</evidence>
<dbReference type="GO" id="GO:0008270">
    <property type="term" value="F:zinc ion binding"/>
    <property type="evidence" value="ECO:0007669"/>
    <property type="project" value="UniProtKB-KW"/>
</dbReference>
<dbReference type="InterPro" id="IPR038508">
    <property type="entry name" value="ArfGAP_dom_sf"/>
</dbReference>
<feature type="domain" description="Arf-GAP" evidence="7">
    <location>
        <begin position="1"/>
        <end position="111"/>
    </location>
</feature>
<organism evidence="8 9">
    <name type="scientific">Spheniscus mendiculus</name>
    <name type="common">Galapagos penguin</name>
    <dbReference type="NCBI Taxonomy" id="156760"/>
    <lineage>
        <taxon>Eukaryota</taxon>
        <taxon>Metazoa</taxon>
        <taxon>Chordata</taxon>
        <taxon>Craniata</taxon>
        <taxon>Vertebrata</taxon>
        <taxon>Euteleostomi</taxon>
        <taxon>Archelosauria</taxon>
        <taxon>Archosauria</taxon>
        <taxon>Dinosauria</taxon>
        <taxon>Saurischia</taxon>
        <taxon>Theropoda</taxon>
        <taxon>Coelurosauria</taxon>
        <taxon>Aves</taxon>
        <taxon>Neognathae</taxon>
        <taxon>Neoaves</taxon>
        <taxon>Aequornithes</taxon>
        <taxon>Sphenisciformes</taxon>
        <taxon>Spheniscidae</taxon>
        <taxon>Spheniscus</taxon>
    </lineage>
</organism>
<dbReference type="AlphaFoldDB" id="A0A8J4I2Z7"/>
<gene>
    <name evidence="8" type="primary">SMAP2</name>
    <name evidence="8" type="ORF">FQV24_0011334</name>
</gene>
<dbReference type="InterPro" id="IPR037278">
    <property type="entry name" value="ARFGAP/RecO"/>
</dbReference>
<dbReference type="GO" id="GO:0005096">
    <property type="term" value="F:GTPase activator activity"/>
    <property type="evidence" value="ECO:0007669"/>
    <property type="project" value="UniProtKB-KW"/>
</dbReference>
<keyword evidence="2" id="KW-0479">Metal-binding</keyword>
<feature type="region of interest" description="Disordered" evidence="6">
    <location>
        <begin position="135"/>
        <end position="158"/>
    </location>
</feature>
<dbReference type="InterPro" id="IPR051718">
    <property type="entry name" value="ARF_GTPase-activating"/>
</dbReference>
<keyword evidence="1" id="KW-0343">GTPase activation</keyword>
<dbReference type="PRINTS" id="PR00405">
    <property type="entry name" value="REVINTRACTNG"/>
</dbReference>
<accession>A0A8J4I2Z7</accession>
<dbReference type="PANTHER" id="PTHR45705:SF4">
    <property type="entry name" value="STROMAL MEMBRANE-ASSOCIATED PROTEIN 2"/>
    <property type="match status" value="1"/>
</dbReference>
<proteinExistence type="predicted"/>
<dbReference type="EMBL" id="VUKU01025120">
    <property type="protein sequence ID" value="KAF1400601.1"/>
    <property type="molecule type" value="Genomic_DNA"/>
</dbReference>
<keyword evidence="3 5" id="KW-0863">Zinc-finger</keyword>
<dbReference type="PROSITE" id="PS50115">
    <property type="entry name" value="ARFGAP"/>
    <property type="match status" value="1"/>
</dbReference>
<dbReference type="SMART" id="SM00105">
    <property type="entry name" value="ArfGap"/>
    <property type="match status" value="1"/>
</dbReference>
<evidence type="ECO:0000256" key="2">
    <source>
        <dbReference type="ARBA" id="ARBA00022723"/>
    </source>
</evidence>
<keyword evidence="9" id="KW-1185">Reference proteome</keyword>
<dbReference type="Gene3D" id="1.10.220.150">
    <property type="entry name" value="Arf GTPase activating protein"/>
    <property type="match status" value="1"/>
</dbReference>
<evidence type="ECO:0000259" key="7">
    <source>
        <dbReference type="PROSITE" id="PS50115"/>
    </source>
</evidence>
<comment type="caution">
    <text evidence="8">The sequence shown here is derived from an EMBL/GenBank/DDBJ whole genome shotgun (WGS) entry which is preliminary data.</text>
</comment>
<feature type="compositionally biased region" description="Basic and acidic residues" evidence="6">
    <location>
        <begin position="135"/>
        <end position="146"/>
    </location>
</feature>
<dbReference type="GO" id="GO:0005737">
    <property type="term" value="C:cytoplasm"/>
    <property type="evidence" value="ECO:0007669"/>
    <property type="project" value="TreeGrafter"/>
</dbReference>
<sequence>CLFVGPRWASWNIGVFICIRCAGIHRNLGVHISRVKSVNLDQWTQEQIQCMQEMGNGKANRLYEAYLPENFRRPQTDQEETWTVESFIRDKYEKKKYMDRSIDINAFRKEKDDKWKRSNEPVSERKLEPVIFEKVKMPQKKEETQQSRKSSPKSTEPVMDLLGLDAPVTTTITNGRPSSLEKDLDLFASVGSNSDSRKVTGSMPTSGSAGSVPENLNLFPEPGGKGEEVGKKQLSKDSILSLYGSQTPQLPAQGAMFMAPAQVAYPAAAYTSFPGIAPSSSMMGGMMAPSTAVIGVPNGMMAAQQAGYVAGMAAVPQPVYGVQPAQQLQWNIAQMTQQMAGMNFYGANGMMGYGQSMGGGGAQGSNQSLSTQMWK</sequence>
<dbReference type="FunFam" id="1.10.220.150:FF:000009">
    <property type="entry name" value="stromal membrane-associated protein 1 isoform X1"/>
    <property type="match status" value="1"/>
</dbReference>
<feature type="non-terminal residue" evidence="8">
    <location>
        <position position="375"/>
    </location>
</feature>
<feature type="region of interest" description="Disordered" evidence="6">
    <location>
        <begin position="191"/>
        <end position="215"/>
    </location>
</feature>
<dbReference type="Pfam" id="PF01412">
    <property type="entry name" value="ArfGap"/>
    <property type="match status" value="1"/>
</dbReference>
<evidence type="ECO:0000313" key="9">
    <source>
        <dbReference type="Proteomes" id="UP000785099"/>
    </source>
</evidence>
<evidence type="ECO:0000313" key="8">
    <source>
        <dbReference type="EMBL" id="KAF1400601.1"/>
    </source>
</evidence>
<evidence type="ECO:0000256" key="6">
    <source>
        <dbReference type="SAM" id="MobiDB-lite"/>
    </source>
</evidence>
<reference evidence="8 9" key="1">
    <citation type="journal article" date="2019" name="Gigascience">
        <title>High-coverage genomes to elucidate the evolution of penguins.</title>
        <authorList>
            <person name="Pan H."/>
            <person name="Cole T.L."/>
            <person name="Bi X."/>
            <person name="Fang M."/>
            <person name="Zhou C."/>
            <person name="Yang Z."/>
            <person name="Ksepka D.T."/>
            <person name="Hart T."/>
            <person name="Bouzat J.L."/>
            <person name="Argilla L.S."/>
            <person name="Bertelsen M.F."/>
            <person name="Boersma P.D."/>
            <person name="Bost C.A."/>
            <person name="Cherel Y."/>
            <person name="Dann P."/>
            <person name="Fiddaman S.R."/>
            <person name="Howard P."/>
            <person name="Labuschagne K."/>
            <person name="Mattern T."/>
            <person name="Miller G."/>
            <person name="Parker P."/>
            <person name="Phillips R.A."/>
            <person name="Quillfeldt P."/>
            <person name="Ryan P.G."/>
            <person name="Taylor H."/>
            <person name="Thompson D.R."/>
            <person name="Young M.J."/>
            <person name="Ellegaard M.R."/>
            <person name="Gilbert M.T.P."/>
            <person name="Sinding M.S."/>
            <person name="Pacheco G."/>
            <person name="Shepherd L.D."/>
            <person name="Tennyson A.J.D."/>
            <person name="Grosser S."/>
            <person name="Kay E."/>
            <person name="Nupen L.J."/>
            <person name="Ellenberg U."/>
            <person name="Houston D.M."/>
            <person name="Reeve A.H."/>
            <person name="Johnson K."/>
            <person name="Masello J.F."/>
            <person name="Stracke T."/>
            <person name="McKinlay B."/>
            <person name="Borboroglu P.G."/>
            <person name="Zhang D.X."/>
            <person name="Zhang G."/>
        </authorList>
    </citation>
    <scope>NUCLEOTIDE SEQUENCE [LARGE SCALE GENOMIC DNA]</scope>
    <source>
        <strain evidence="8">GAPE 212</strain>
    </source>
</reference>
<dbReference type="PANTHER" id="PTHR45705">
    <property type="entry name" value="FI20236P1"/>
    <property type="match status" value="1"/>
</dbReference>
<protein>
    <submittedName>
        <fullName evidence="8">Stromal membrane-associated protein 2</fullName>
    </submittedName>
</protein>
<evidence type="ECO:0000256" key="1">
    <source>
        <dbReference type="ARBA" id="ARBA00022468"/>
    </source>
</evidence>
<dbReference type="InterPro" id="IPR001164">
    <property type="entry name" value="ArfGAP_dom"/>
</dbReference>